<evidence type="ECO:0000313" key="4">
    <source>
        <dbReference type="EMBL" id="QHI98792.1"/>
    </source>
</evidence>
<proteinExistence type="predicted"/>
<dbReference type="AlphaFoldDB" id="A0A857J708"/>
<dbReference type="Proteomes" id="UP000464787">
    <property type="component" value="Chromosome"/>
</dbReference>
<feature type="transmembrane region" description="Helical" evidence="2">
    <location>
        <begin position="43"/>
        <end position="62"/>
    </location>
</feature>
<accession>A0A857J708</accession>
<dbReference type="RefSeq" id="WP_160552310.1">
    <property type="nucleotide sequence ID" value="NZ_CP047650.1"/>
</dbReference>
<dbReference type="Pfam" id="PF16537">
    <property type="entry name" value="T2SSB"/>
    <property type="match status" value="1"/>
</dbReference>
<evidence type="ECO:0000256" key="1">
    <source>
        <dbReference type="SAM" id="MobiDB-lite"/>
    </source>
</evidence>
<keyword evidence="2" id="KW-0812">Transmembrane</keyword>
<dbReference type="GO" id="GO:0015627">
    <property type="term" value="C:type II protein secretion system complex"/>
    <property type="evidence" value="ECO:0007669"/>
    <property type="project" value="InterPro"/>
</dbReference>
<gene>
    <name evidence="4" type="ORF">GT347_12805</name>
</gene>
<dbReference type="EMBL" id="CP047650">
    <property type="protein sequence ID" value="QHI98792.1"/>
    <property type="molecule type" value="Genomic_DNA"/>
</dbReference>
<dbReference type="KEGG" id="xyk:GT347_12805"/>
<keyword evidence="2" id="KW-1133">Transmembrane helix</keyword>
<dbReference type="InterPro" id="IPR032389">
    <property type="entry name" value="GspB_C"/>
</dbReference>
<evidence type="ECO:0000259" key="3">
    <source>
        <dbReference type="Pfam" id="PF16537"/>
    </source>
</evidence>
<organism evidence="4 5">
    <name type="scientific">Xylophilus rhododendri</name>
    <dbReference type="NCBI Taxonomy" id="2697032"/>
    <lineage>
        <taxon>Bacteria</taxon>
        <taxon>Pseudomonadati</taxon>
        <taxon>Pseudomonadota</taxon>
        <taxon>Betaproteobacteria</taxon>
        <taxon>Burkholderiales</taxon>
        <taxon>Xylophilus</taxon>
    </lineage>
</organism>
<reference evidence="4 5" key="1">
    <citation type="submission" date="2020-01" db="EMBL/GenBank/DDBJ databases">
        <title>Genome sequencing of strain KACC 21265.</title>
        <authorList>
            <person name="Heo J."/>
            <person name="Kim S.-J."/>
            <person name="Kim J.-S."/>
            <person name="Hong S.-B."/>
            <person name="Kwon S.-W."/>
        </authorList>
    </citation>
    <scope>NUCLEOTIDE SEQUENCE [LARGE SCALE GENOMIC DNA]</scope>
    <source>
        <strain evidence="4 5">KACC 21265</strain>
    </source>
</reference>
<protein>
    <submittedName>
        <fullName evidence="4">GspB domain-containing protein</fullName>
    </submittedName>
</protein>
<name>A0A857J708_9BURK</name>
<feature type="domain" description="Type II secretion system protein GspB C-terminal" evidence="3">
    <location>
        <begin position="188"/>
        <end position="244"/>
    </location>
</feature>
<sequence>MSLILDALRRADAERGRGAVPGLHTPQAVPVAPLAEERSRLPLAGAVALVAVLAAVGAGVWWTGRAGGASPAAVPVPPAPAAAVPAAPVAPVAPVAPAPVAPVAAVTAPVPAPAPPPAVPPPVVEAQPVDVLAPPPPPAPAASAAKPAPTATPAPVAAPAPAPTPAASAAPAPVPQLQDLPASARQQLPQLSVSGASYSSNPAYRMVIVNGQVLHEGDLAAPGVILESIAPHQVVLRGHGQRWSAPY</sequence>
<feature type="compositionally biased region" description="Pro residues" evidence="1">
    <location>
        <begin position="150"/>
        <end position="164"/>
    </location>
</feature>
<evidence type="ECO:0000256" key="2">
    <source>
        <dbReference type="SAM" id="Phobius"/>
    </source>
</evidence>
<feature type="region of interest" description="Disordered" evidence="1">
    <location>
        <begin position="130"/>
        <end position="174"/>
    </location>
</feature>
<keyword evidence="2" id="KW-0472">Membrane</keyword>
<evidence type="ECO:0000313" key="5">
    <source>
        <dbReference type="Proteomes" id="UP000464787"/>
    </source>
</evidence>
<keyword evidence="5" id="KW-1185">Reference proteome</keyword>